<dbReference type="PANTHER" id="PTHR48449">
    <property type="entry name" value="DUF1985 DOMAIN-CONTAINING PROTEIN"/>
    <property type="match status" value="1"/>
</dbReference>
<dbReference type="Proteomes" id="UP000235145">
    <property type="component" value="Unassembled WGS sequence"/>
</dbReference>
<comment type="caution">
    <text evidence="2">The sequence shown here is derived from an EMBL/GenBank/DDBJ whole genome shotgun (WGS) entry which is preliminary data.</text>
</comment>
<proteinExistence type="predicted"/>
<dbReference type="AlphaFoldDB" id="A0A9R1VLE2"/>
<feature type="signal peptide" evidence="1">
    <location>
        <begin position="1"/>
        <end position="16"/>
    </location>
</feature>
<protein>
    <submittedName>
        <fullName evidence="2">Uncharacterized protein</fullName>
    </submittedName>
</protein>
<accession>A0A9R1VLE2</accession>
<feature type="chain" id="PRO_5040107797" evidence="1">
    <location>
        <begin position="17"/>
        <end position="172"/>
    </location>
</feature>
<name>A0A9R1VLE2_LACSA</name>
<sequence>MFIILKLDYLLHLTFTICFCFLQHDPNNVNVKVIVNLKGSGCNIWEVFQVLEDVRRHLFRATVFGYLLDGDRLQGDELLFHKMFLYQIRPDAVVSSDGVKQLYFRVGDTKMVYGPEEFCLIIGFNFGEYPKMIGKKMFLCERLLPDHTNNSVKIGVTSPFSRSEKTDFVYAL</sequence>
<reference evidence="2 3" key="1">
    <citation type="journal article" date="2017" name="Nat. Commun.">
        <title>Genome assembly with in vitro proximity ligation data and whole-genome triplication in lettuce.</title>
        <authorList>
            <person name="Reyes-Chin-Wo S."/>
            <person name="Wang Z."/>
            <person name="Yang X."/>
            <person name="Kozik A."/>
            <person name="Arikit S."/>
            <person name="Song C."/>
            <person name="Xia L."/>
            <person name="Froenicke L."/>
            <person name="Lavelle D.O."/>
            <person name="Truco M.J."/>
            <person name="Xia R."/>
            <person name="Zhu S."/>
            <person name="Xu C."/>
            <person name="Xu H."/>
            <person name="Xu X."/>
            <person name="Cox K."/>
            <person name="Korf I."/>
            <person name="Meyers B.C."/>
            <person name="Michelmore R.W."/>
        </authorList>
    </citation>
    <scope>NUCLEOTIDE SEQUENCE [LARGE SCALE GENOMIC DNA]</scope>
    <source>
        <strain evidence="3">cv. Salinas</strain>
        <tissue evidence="2">Seedlings</tissue>
    </source>
</reference>
<evidence type="ECO:0000256" key="1">
    <source>
        <dbReference type="SAM" id="SignalP"/>
    </source>
</evidence>
<evidence type="ECO:0000313" key="3">
    <source>
        <dbReference type="Proteomes" id="UP000235145"/>
    </source>
</evidence>
<keyword evidence="3" id="KW-1185">Reference proteome</keyword>
<dbReference type="EMBL" id="NBSK02000005">
    <property type="protein sequence ID" value="KAJ0206937.1"/>
    <property type="molecule type" value="Genomic_DNA"/>
</dbReference>
<dbReference type="PANTHER" id="PTHR48449:SF1">
    <property type="entry name" value="DUF1985 DOMAIN-CONTAINING PROTEIN"/>
    <property type="match status" value="1"/>
</dbReference>
<keyword evidence="1" id="KW-0732">Signal</keyword>
<evidence type="ECO:0000313" key="2">
    <source>
        <dbReference type="EMBL" id="KAJ0206937.1"/>
    </source>
</evidence>
<gene>
    <name evidence="2" type="ORF">LSAT_V11C500262850</name>
</gene>
<organism evidence="2 3">
    <name type="scientific">Lactuca sativa</name>
    <name type="common">Garden lettuce</name>
    <dbReference type="NCBI Taxonomy" id="4236"/>
    <lineage>
        <taxon>Eukaryota</taxon>
        <taxon>Viridiplantae</taxon>
        <taxon>Streptophyta</taxon>
        <taxon>Embryophyta</taxon>
        <taxon>Tracheophyta</taxon>
        <taxon>Spermatophyta</taxon>
        <taxon>Magnoliopsida</taxon>
        <taxon>eudicotyledons</taxon>
        <taxon>Gunneridae</taxon>
        <taxon>Pentapetalae</taxon>
        <taxon>asterids</taxon>
        <taxon>campanulids</taxon>
        <taxon>Asterales</taxon>
        <taxon>Asteraceae</taxon>
        <taxon>Cichorioideae</taxon>
        <taxon>Cichorieae</taxon>
        <taxon>Lactucinae</taxon>
        <taxon>Lactuca</taxon>
    </lineage>
</organism>